<dbReference type="PATRIC" id="fig|388467.6.peg.804"/>
<accession>A0A073CD09</accession>
<dbReference type="HOGENOM" id="CLU_193573_0_0_3"/>
<sequence>MSLSQQQLEEKVISLEQEMNQVKKILSINVKKSVPWWEEITGTFADNLAFEEAIELGNQYRQLDKSN</sequence>
<protein>
    <submittedName>
        <fullName evidence="1">Uncharacterized protein</fullName>
    </submittedName>
</protein>
<dbReference type="eggNOG" id="ENOG5033BK6">
    <property type="taxonomic scope" value="Bacteria"/>
</dbReference>
<organism evidence="1 2">
    <name type="scientific">Planktothrix agardhii (strain NIVA-CYA 126/8)</name>
    <dbReference type="NCBI Taxonomy" id="388467"/>
    <lineage>
        <taxon>Bacteria</taxon>
        <taxon>Bacillati</taxon>
        <taxon>Cyanobacteriota</taxon>
        <taxon>Cyanophyceae</taxon>
        <taxon>Oscillatoriophycideae</taxon>
        <taxon>Oscillatoriales</taxon>
        <taxon>Microcoleaceae</taxon>
        <taxon>Planktothrix</taxon>
    </lineage>
</organism>
<name>A0A073CD09_PLAA1</name>
<keyword evidence="2" id="KW-1185">Reference proteome</keyword>
<reference evidence="1 2" key="1">
    <citation type="journal article" date="2014" name="Appl. Environ. Microbiol.">
        <title>Elucidation of insertion elements encoded on plasmids and in vitro construction of shuttle vectors from the toxic cyanobacterium Planktothrix.</title>
        <authorList>
            <person name="Christiansen G."/>
            <person name="Goesmann A."/>
            <person name="Kurmayer R."/>
        </authorList>
    </citation>
    <scope>NUCLEOTIDE SEQUENCE [LARGE SCALE GENOMIC DNA]</scope>
    <source>
        <strain evidence="1 2">NIVA-CYA 126/8</strain>
    </source>
</reference>
<dbReference type="Proteomes" id="UP000027395">
    <property type="component" value="Chromosome"/>
</dbReference>
<proteinExistence type="predicted"/>
<evidence type="ECO:0000313" key="1">
    <source>
        <dbReference type="EMBL" id="KEI66011.1"/>
    </source>
</evidence>
<evidence type="ECO:0000313" key="2">
    <source>
        <dbReference type="Proteomes" id="UP000027395"/>
    </source>
</evidence>
<dbReference type="AlphaFoldDB" id="A0A073CD09"/>
<dbReference type="EMBL" id="CM002803">
    <property type="protein sequence ID" value="KEI66011.1"/>
    <property type="molecule type" value="Genomic_DNA"/>
</dbReference>
<gene>
    <name evidence="1" type="ORF">A19Y_0869</name>
</gene>
<dbReference type="RefSeq" id="WP_042152293.1">
    <property type="nucleotide sequence ID" value="NZ_CM002803.1"/>
</dbReference>